<dbReference type="GO" id="GO:0005975">
    <property type="term" value="P:carbohydrate metabolic process"/>
    <property type="evidence" value="ECO:0007669"/>
    <property type="project" value="InterPro"/>
</dbReference>
<dbReference type="PROSITE" id="PS51257">
    <property type="entry name" value="PROKAR_LIPOPROTEIN"/>
    <property type="match status" value="1"/>
</dbReference>
<dbReference type="InterPro" id="IPR000757">
    <property type="entry name" value="Beta-glucanase-like"/>
</dbReference>
<proteinExistence type="inferred from homology"/>
<dbReference type="PANTHER" id="PTHR10963">
    <property type="entry name" value="GLYCOSYL HYDROLASE-RELATED"/>
    <property type="match status" value="1"/>
</dbReference>
<dbReference type="InterPro" id="IPR000601">
    <property type="entry name" value="PKD_dom"/>
</dbReference>
<dbReference type="Gene3D" id="2.60.40.10">
    <property type="entry name" value="Immunoglobulins"/>
    <property type="match status" value="1"/>
</dbReference>
<comment type="caution">
    <text evidence="4">The sequence shown here is derived from an EMBL/GenBank/DDBJ whole genome shotgun (WGS) entry which is preliminary data.</text>
</comment>
<dbReference type="AlphaFoldDB" id="A0A967AD17"/>
<evidence type="ECO:0000313" key="5">
    <source>
        <dbReference type="Proteomes" id="UP000643701"/>
    </source>
</evidence>
<keyword evidence="2" id="KW-0732">Signal</keyword>
<dbReference type="SMART" id="SM00089">
    <property type="entry name" value="PKD"/>
    <property type="match status" value="1"/>
</dbReference>
<dbReference type="Gene3D" id="2.60.120.200">
    <property type="match status" value="1"/>
</dbReference>
<organism evidence="4 5">
    <name type="scientific">Psychroflexus maritimus</name>
    <dbReference type="NCBI Taxonomy" id="2714865"/>
    <lineage>
        <taxon>Bacteria</taxon>
        <taxon>Pseudomonadati</taxon>
        <taxon>Bacteroidota</taxon>
        <taxon>Flavobacteriia</taxon>
        <taxon>Flavobacteriales</taxon>
        <taxon>Flavobacteriaceae</taxon>
        <taxon>Psychroflexus</taxon>
    </lineage>
</organism>
<evidence type="ECO:0000256" key="1">
    <source>
        <dbReference type="ARBA" id="ARBA00006865"/>
    </source>
</evidence>
<dbReference type="SUPFAM" id="SSF49299">
    <property type="entry name" value="PKD domain"/>
    <property type="match status" value="1"/>
</dbReference>
<dbReference type="InterPro" id="IPR013783">
    <property type="entry name" value="Ig-like_fold"/>
</dbReference>
<protein>
    <submittedName>
        <fullName evidence="4">Family 16 glycosylhydrolase</fullName>
    </submittedName>
</protein>
<comment type="similarity">
    <text evidence="1">Belongs to the glycosyl hydrolase 16 family.</text>
</comment>
<dbReference type="GO" id="GO:0004553">
    <property type="term" value="F:hydrolase activity, hydrolyzing O-glycosyl compounds"/>
    <property type="evidence" value="ECO:0007669"/>
    <property type="project" value="InterPro"/>
</dbReference>
<dbReference type="PROSITE" id="PS51762">
    <property type="entry name" value="GH16_2"/>
    <property type="match status" value="1"/>
</dbReference>
<dbReference type="Pfam" id="PF18911">
    <property type="entry name" value="PKD_4"/>
    <property type="match status" value="1"/>
</dbReference>
<feature type="chain" id="PRO_5037628046" evidence="2">
    <location>
        <begin position="23"/>
        <end position="553"/>
    </location>
</feature>
<accession>A0A967AD17</accession>
<sequence length="553" mass="60755">MNTNKIVSLLSLIMLISLTSCQDDDYSIGEVKAPTNIQIETEIEGVSEDFPFGDGSGFVNFKATADNGINYSYDFGDGNSQRQSSGEVRHRFSRDGVNDYLVKVTVSGPGGTKSTETIEVKVLSLFNDPVSYEFLTGGEGQSKEWKIARNEPGHLGVGPLDSFGPDFFAAEPNQLAECLYDDAITLTGGINGTISFEHDNTNPDGVGVTFFNGEFNTVGGGGGPDDQCLPYDVTGLKNLGLAPAGFNTPEEITTGTQFTISDDGFMSYYINTSTYEILEITEDFLYVRALSGSATNQLAWYFKFTTDVDGDQDNTLETQFEDLVWSDEFDVDGTPDPSIWNFETGNGADQGIPGWGNEELQYYTEDNAIVDDGKLVINLNAEPTFGFDYSSSRMNTLNNFDFQYGRLEVRAKLPEGGGTWPAIWMMGANFPSVGWPECGEIDIMEHSGNDQDVIHGTVHFPGNSGGNAIGGTTVQEGVSNEFNNYTIEWDENQIQWAINDEVFQTFQNNGDLPFNQEFFIILNVAMGGTFVGNSVDPDFEESDMEIEYIRVYQ</sequence>
<keyword evidence="5" id="KW-1185">Reference proteome</keyword>
<dbReference type="InterPro" id="IPR013320">
    <property type="entry name" value="ConA-like_dom_sf"/>
</dbReference>
<evidence type="ECO:0000256" key="2">
    <source>
        <dbReference type="SAM" id="SignalP"/>
    </source>
</evidence>
<dbReference type="PANTHER" id="PTHR10963:SF55">
    <property type="entry name" value="GLYCOSIDE HYDROLASE FAMILY 16 PROTEIN"/>
    <property type="match status" value="1"/>
</dbReference>
<reference evidence="4" key="1">
    <citation type="submission" date="2020-03" db="EMBL/GenBank/DDBJ databases">
        <title>Psychroflexus Maritimus sp. nov., isolate from marine sediment.</title>
        <authorList>
            <person name="Zhong Y.-L."/>
        </authorList>
    </citation>
    <scope>NUCLEOTIDE SEQUENCE</scope>
    <source>
        <strain evidence="4">C1</strain>
    </source>
</reference>
<evidence type="ECO:0000313" key="4">
    <source>
        <dbReference type="EMBL" id="NGZ90017.1"/>
    </source>
</evidence>
<name>A0A967AD17_9FLAO</name>
<gene>
    <name evidence="4" type="ORF">G7034_07120</name>
</gene>
<dbReference type="Pfam" id="PF00722">
    <property type="entry name" value="Glyco_hydro_16"/>
    <property type="match status" value="1"/>
</dbReference>
<dbReference type="Proteomes" id="UP000643701">
    <property type="component" value="Unassembled WGS sequence"/>
</dbReference>
<evidence type="ECO:0000259" key="3">
    <source>
        <dbReference type="PROSITE" id="PS51762"/>
    </source>
</evidence>
<dbReference type="RefSeq" id="WP_166400271.1">
    <property type="nucleotide sequence ID" value="NZ_JAANAS010000050.1"/>
</dbReference>
<dbReference type="InterPro" id="IPR050546">
    <property type="entry name" value="Glycosyl_Hydrlase_16"/>
</dbReference>
<dbReference type="CDD" id="cd00146">
    <property type="entry name" value="PKD"/>
    <property type="match status" value="1"/>
</dbReference>
<dbReference type="InterPro" id="IPR022409">
    <property type="entry name" value="PKD/Chitinase_dom"/>
</dbReference>
<dbReference type="SUPFAM" id="SSF49899">
    <property type="entry name" value="Concanavalin A-like lectins/glucanases"/>
    <property type="match status" value="1"/>
</dbReference>
<dbReference type="CDD" id="cd08023">
    <property type="entry name" value="GH16_laminarinase_like"/>
    <property type="match status" value="1"/>
</dbReference>
<dbReference type="InterPro" id="IPR035986">
    <property type="entry name" value="PKD_dom_sf"/>
</dbReference>
<feature type="signal peptide" evidence="2">
    <location>
        <begin position="1"/>
        <end position="22"/>
    </location>
</feature>
<feature type="domain" description="GH16" evidence="3">
    <location>
        <begin position="329"/>
        <end position="553"/>
    </location>
</feature>
<dbReference type="EMBL" id="JAANAS010000050">
    <property type="protein sequence ID" value="NGZ90017.1"/>
    <property type="molecule type" value="Genomic_DNA"/>
</dbReference>